<protein>
    <submittedName>
        <fullName evidence="2">Transposase</fullName>
    </submittedName>
</protein>
<organism evidence="1 2">
    <name type="scientific">Macrostomum lignano</name>
    <dbReference type="NCBI Taxonomy" id="282301"/>
    <lineage>
        <taxon>Eukaryota</taxon>
        <taxon>Metazoa</taxon>
        <taxon>Spiralia</taxon>
        <taxon>Lophotrochozoa</taxon>
        <taxon>Platyhelminthes</taxon>
        <taxon>Rhabditophora</taxon>
        <taxon>Macrostomorpha</taxon>
        <taxon>Macrostomida</taxon>
        <taxon>Macrostomidae</taxon>
        <taxon>Macrostomum</taxon>
    </lineage>
</organism>
<accession>A0A1I8FBM7</accession>
<proteinExistence type="predicted"/>
<evidence type="ECO:0000313" key="1">
    <source>
        <dbReference type="Proteomes" id="UP000095280"/>
    </source>
</evidence>
<dbReference type="Proteomes" id="UP000095280">
    <property type="component" value="Unplaced"/>
</dbReference>
<dbReference type="WBParaSite" id="maker-unitig_28171-snap-gene-0.1-mRNA-1">
    <property type="protein sequence ID" value="maker-unitig_28171-snap-gene-0.1-mRNA-1"/>
    <property type="gene ID" value="maker-unitig_28171-snap-gene-0.1"/>
</dbReference>
<keyword evidence="1" id="KW-1185">Reference proteome</keyword>
<reference evidence="2" key="1">
    <citation type="submission" date="2016-11" db="UniProtKB">
        <authorList>
            <consortium name="WormBaseParasite"/>
        </authorList>
    </citation>
    <scope>IDENTIFICATION</scope>
</reference>
<dbReference type="AlphaFoldDB" id="A0A1I8FBM7"/>
<name>A0A1I8FBM7_9PLAT</name>
<evidence type="ECO:0000313" key="2">
    <source>
        <dbReference type="WBParaSite" id="maker-unitig_28171-snap-gene-0.1-mRNA-1"/>
    </source>
</evidence>
<sequence>MQHRGARQEITAVQKGRAEQVFAEADCDEQ</sequence>